<name>A0A562TKY2_9SPHI</name>
<dbReference type="Proteomes" id="UP000317010">
    <property type="component" value="Unassembled WGS sequence"/>
</dbReference>
<proteinExistence type="predicted"/>
<evidence type="ECO:0000313" key="1">
    <source>
        <dbReference type="EMBL" id="TWI94023.1"/>
    </source>
</evidence>
<accession>A0A562TKY2</accession>
<organism evidence="1 2">
    <name type="scientific">Mucilaginibacter frigoritolerans</name>
    <dbReference type="NCBI Taxonomy" id="652788"/>
    <lineage>
        <taxon>Bacteria</taxon>
        <taxon>Pseudomonadati</taxon>
        <taxon>Bacteroidota</taxon>
        <taxon>Sphingobacteriia</taxon>
        <taxon>Sphingobacteriales</taxon>
        <taxon>Sphingobacteriaceae</taxon>
        <taxon>Mucilaginibacter</taxon>
    </lineage>
</organism>
<dbReference type="EMBL" id="VLLI01000022">
    <property type="protein sequence ID" value="TWI94023.1"/>
    <property type="molecule type" value="Genomic_DNA"/>
</dbReference>
<dbReference type="AlphaFoldDB" id="A0A562TKY2"/>
<dbReference type="RefSeq" id="WP_144916737.1">
    <property type="nucleotide sequence ID" value="NZ_VLLI01000022.1"/>
</dbReference>
<gene>
    <name evidence="1" type="ORF">JN11_04840</name>
</gene>
<reference evidence="1 2" key="1">
    <citation type="submission" date="2019-07" db="EMBL/GenBank/DDBJ databases">
        <title>Genomic Encyclopedia of Archaeal and Bacterial Type Strains, Phase II (KMG-II): from individual species to whole genera.</title>
        <authorList>
            <person name="Goeker M."/>
        </authorList>
    </citation>
    <scope>NUCLEOTIDE SEQUENCE [LARGE SCALE GENOMIC DNA]</scope>
    <source>
        <strain evidence="1 2">ATCC BAA-1854</strain>
    </source>
</reference>
<sequence length="209" mass="24024">MGATKKIQHVFDEIAYSYQKVKLTATQQPVMFETTNQQFDRDKISNSVSDAKKIKTFLWEYNTNNQKINGMDIVSIFAEKKHAINDFGLCDTSLGSKQIVIVLKPTATADSILKSYDNLRWVLSAQSGGLHYIFYKKSDYEFSCSVPFIDDPDVLQLTYVTGITHLHDFDWYTLKTRNQKMSPLIKAKLVFYRPNTNKLKTVLINKDSL</sequence>
<evidence type="ECO:0000313" key="2">
    <source>
        <dbReference type="Proteomes" id="UP000317010"/>
    </source>
</evidence>
<comment type="caution">
    <text evidence="1">The sequence shown here is derived from an EMBL/GenBank/DDBJ whole genome shotgun (WGS) entry which is preliminary data.</text>
</comment>
<protein>
    <submittedName>
        <fullName evidence="1">Uncharacterized protein</fullName>
    </submittedName>
</protein>
<keyword evidence="2" id="KW-1185">Reference proteome</keyword>